<keyword evidence="1" id="KW-0812">Transmembrane</keyword>
<protein>
    <submittedName>
        <fullName evidence="2">Uncharacterized protein</fullName>
    </submittedName>
</protein>
<dbReference type="AlphaFoldDB" id="A0A1L3GI16"/>
<dbReference type="RefSeq" id="WP_072287417.1">
    <property type="nucleotide sequence ID" value="NZ_CP015455.1"/>
</dbReference>
<reference evidence="2 3" key="1">
    <citation type="journal article" date="2017" name="Genome Announc.">
        <title>Complete Genome Sequences of Two Acetylene-Fermenting Pelobacter acetylenicus Strains.</title>
        <authorList>
            <person name="Sutton J.M."/>
            <person name="Baesman S.M."/>
            <person name="Fierst J.L."/>
            <person name="Poret-Peterson A.T."/>
            <person name="Oremland R.S."/>
            <person name="Dunlap D.S."/>
            <person name="Akob D.M."/>
        </authorList>
    </citation>
    <scope>NUCLEOTIDE SEQUENCE [LARGE SCALE GENOMIC DNA]</scope>
    <source>
        <strain evidence="2 3">DSM 3247</strain>
    </source>
</reference>
<organism evidence="2 3">
    <name type="scientific">Syntrophotalea acetylenica</name>
    <name type="common">Pelobacter acetylenicus</name>
    <dbReference type="NCBI Taxonomy" id="29542"/>
    <lineage>
        <taxon>Bacteria</taxon>
        <taxon>Pseudomonadati</taxon>
        <taxon>Thermodesulfobacteriota</taxon>
        <taxon>Desulfuromonadia</taxon>
        <taxon>Desulfuromonadales</taxon>
        <taxon>Syntrophotaleaceae</taxon>
        <taxon>Syntrophotalea</taxon>
    </lineage>
</organism>
<dbReference type="Proteomes" id="UP000182264">
    <property type="component" value="Chromosome"/>
</dbReference>
<keyword evidence="1" id="KW-0472">Membrane</keyword>
<feature type="transmembrane region" description="Helical" evidence="1">
    <location>
        <begin position="36"/>
        <end position="55"/>
    </location>
</feature>
<keyword evidence="3" id="KW-1185">Reference proteome</keyword>
<accession>A0A1L3GI16</accession>
<dbReference type="KEGG" id="pace:A6070_05540"/>
<keyword evidence="1" id="KW-1133">Transmembrane helix</keyword>
<proteinExistence type="predicted"/>
<evidence type="ECO:0000313" key="3">
    <source>
        <dbReference type="Proteomes" id="UP000182264"/>
    </source>
</evidence>
<evidence type="ECO:0000256" key="1">
    <source>
        <dbReference type="SAM" id="Phobius"/>
    </source>
</evidence>
<dbReference type="OrthoDB" id="8547510at2"/>
<feature type="transmembrane region" description="Helical" evidence="1">
    <location>
        <begin position="6"/>
        <end position="24"/>
    </location>
</feature>
<dbReference type="STRING" id="29542.A6070_05540"/>
<sequence>MSAFYILALLAIWLFIGKVIYRLWRRWQPAVLRRKILHIVIGILLFSIWFGGAFWEVAGKKMYWDAKVRKMCAIDGGVRVYETVALPAEKFNKWGQINFYRPNQGENALGPEYLVKDETLFLRAETENPTLVRHHFQVLRRSDGKLLGERIAYGRGGGDFPGPWHPSSFSCPDPREGGLLKVLFTKSNSKEVGHE</sequence>
<dbReference type="EMBL" id="CP015518">
    <property type="protein sequence ID" value="APG25577.1"/>
    <property type="molecule type" value="Genomic_DNA"/>
</dbReference>
<gene>
    <name evidence="2" type="ORF">A7E75_11525</name>
</gene>
<name>A0A1L3GI16_SYNAC</name>
<evidence type="ECO:0000313" key="2">
    <source>
        <dbReference type="EMBL" id="APG25577.1"/>
    </source>
</evidence>